<evidence type="ECO:0000313" key="2">
    <source>
        <dbReference type="Proteomes" id="UP001236014"/>
    </source>
</evidence>
<organism evidence="1 2">
    <name type="scientific">Amycolatopsis carbonis</name>
    <dbReference type="NCBI Taxonomy" id="715471"/>
    <lineage>
        <taxon>Bacteria</taxon>
        <taxon>Bacillati</taxon>
        <taxon>Actinomycetota</taxon>
        <taxon>Actinomycetes</taxon>
        <taxon>Pseudonocardiales</taxon>
        <taxon>Pseudonocardiaceae</taxon>
        <taxon>Amycolatopsis</taxon>
    </lineage>
</organism>
<proteinExistence type="predicted"/>
<dbReference type="KEGG" id="acab:QRX50_24840"/>
<dbReference type="AlphaFoldDB" id="A0A9Y2MYQ7"/>
<reference evidence="1 2" key="1">
    <citation type="submission" date="2023-06" db="EMBL/GenBank/DDBJ databases">
        <authorList>
            <person name="Oyuntsetseg B."/>
            <person name="Kim S.B."/>
        </authorList>
    </citation>
    <scope>NUCLEOTIDE SEQUENCE [LARGE SCALE GENOMIC DNA]</scope>
    <source>
        <strain evidence="1 2">2-15</strain>
    </source>
</reference>
<dbReference type="RefSeq" id="WP_285974302.1">
    <property type="nucleotide sequence ID" value="NZ_CP127294.1"/>
</dbReference>
<sequence>MRPTIEDQLHGAQRLLDDVATDPELSRDSHENLANVRRLLKQIGRSWSELLPFYVNDNATMAQLLTRHAPDFGIPAATEPAGYDVAEAARRNGELRALLSRVITNLPRTPDGTAARREITEYLVRRIEADPS</sequence>
<keyword evidence="2" id="KW-1185">Reference proteome</keyword>
<protein>
    <submittedName>
        <fullName evidence="1">Uncharacterized protein</fullName>
    </submittedName>
</protein>
<name>A0A9Y2MYQ7_9PSEU</name>
<evidence type="ECO:0000313" key="1">
    <source>
        <dbReference type="EMBL" id="WIX83756.1"/>
    </source>
</evidence>
<gene>
    <name evidence="1" type="ORF">QRX50_24840</name>
</gene>
<accession>A0A9Y2MYQ7</accession>
<dbReference type="Proteomes" id="UP001236014">
    <property type="component" value="Chromosome"/>
</dbReference>
<dbReference type="EMBL" id="CP127294">
    <property type="protein sequence ID" value="WIX83756.1"/>
    <property type="molecule type" value="Genomic_DNA"/>
</dbReference>